<dbReference type="InterPro" id="IPR036888">
    <property type="entry name" value="DNA_integrity_DisA_N_sf"/>
</dbReference>
<evidence type="ECO:0000256" key="4">
    <source>
        <dbReference type="ARBA" id="ARBA00022695"/>
    </source>
</evidence>
<dbReference type="HAMAP" id="MF_01438">
    <property type="entry name" value="DisA"/>
    <property type="match status" value="1"/>
</dbReference>
<keyword evidence="8 11" id="KW-0460">Magnesium</keyword>
<comment type="cofactor">
    <cofactor evidence="2 11">
        <name>Mg(2+)</name>
        <dbReference type="ChEBI" id="CHEBI:18420"/>
    </cofactor>
</comment>
<dbReference type="GO" id="GO:0006281">
    <property type="term" value="P:DNA repair"/>
    <property type="evidence" value="ECO:0007669"/>
    <property type="project" value="UniProtKB-UniRule"/>
</dbReference>
<evidence type="ECO:0000256" key="1">
    <source>
        <dbReference type="ARBA" id="ARBA00000877"/>
    </source>
</evidence>
<dbReference type="GO" id="GO:0106408">
    <property type="term" value="F:diadenylate cyclase activity"/>
    <property type="evidence" value="ECO:0007669"/>
    <property type="project" value="UniProtKB-EC"/>
</dbReference>
<dbReference type="NCBIfam" id="NF010009">
    <property type="entry name" value="PRK13482.1"/>
    <property type="match status" value="1"/>
</dbReference>
<keyword evidence="7 11" id="KW-0067">ATP-binding</keyword>
<dbReference type="PANTHER" id="PTHR34185">
    <property type="entry name" value="DIADENYLATE CYCLASE"/>
    <property type="match status" value="1"/>
</dbReference>
<dbReference type="PROSITE" id="PS51794">
    <property type="entry name" value="DAC"/>
    <property type="match status" value="1"/>
</dbReference>
<dbReference type="SUPFAM" id="SSF47781">
    <property type="entry name" value="RuvA domain 2-like"/>
    <property type="match status" value="1"/>
</dbReference>
<dbReference type="FunFam" id="1.20.1260.110:FF:000002">
    <property type="entry name" value="DNA integrity scanning protein DisA"/>
    <property type="match status" value="1"/>
</dbReference>
<keyword evidence="5 11" id="KW-0547">Nucleotide-binding</keyword>
<keyword evidence="15" id="KW-1185">Reference proteome</keyword>
<comment type="function">
    <text evidence="11">Participates in a DNA-damage check-point. DisA forms globular foci that rapidly scan along the chromosomes searching for lesions.</text>
</comment>
<dbReference type="FunFam" id="3.40.1700.10:FF:000001">
    <property type="entry name" value="DNA integrity scanning protein DisA"/>
    <property type="match status" value="1"/>
</dbReference>
<dbReference type="AlphaFoldDB" id="A0A1H3UUX8"/>
<dbReference type="InterPro" id="IPR018906">
    <property type="entry name" value="DNA_integrity_scan_DisA_link"/>
</dbReference>
<dbReference type="InterPro" id="IPR003390">
    <property type="entry name" value="DNA_integrity_scan_DisA_N"/>
</dbReference>
<dbReference type="STRING" id="137265.SAMN05421684_8131"/>
<feature type="domain" description="DAC" evidence="13">
    <location>
        <begin position="66"/>
        <end position="204"/>
    </location>
</feature>
<comment type="catalytic activity">
    <reaction evidence="1 11">
        <text>2 ATP = 3',3'-c-di-AMP + 2 diphosphate</text>
        <dbReference type="Rhea" id="RHEA:35655"/>
        <dbReference type="ChEBI" id="CHEBI:30616"/>
        <dbReference type="ChEBI" id="CHEBI:33019"/>
        <dbReference type="ChEBI" id="CHEBI:71500"/>
        <dbReference type="EC" id="2.7.7.85"/>
    </reaction>
</comment>
<evidence type="ECO:0000256" key="3">
    <source>
        <dbReference type="ARBA" id="ARBA00022679"/>
    </source>
</evidence>
<dbReference type="InterPro" id="IPR038331">
    <property type="entry name" value="DisA_sf"/>
</dbReference>
<dbReference type="Proteomes" id="UP000199632">
    <property type="component" value="Unassembled WGS sequence"/>
</dbReference>
<comment type="function">
    <text evidence="11">Has also diadenylate cyclase activity, catalyzing the condensation of 2 ATP molecules into cyclic di-AMP (c-di-AMP). c-di-AMP likely acts as a signaling molecule that may couple DNA integrity with a cellular process.</text>
</comment>
<evidence type="ECO:0000256" key="9">
    <source>
        <dbReference type="ARBA" id="ARBA00023125"/>
    </source>
</evidence>
<dbReference type="Gene3D" id="1.10.150.20">
    <property type="entry name" value="5' to 3' exonuclease, C-terminal subdomain"/>
    <property type="match status" value="1"/>
</dbReference>
<name>A0A1H3UUX8_9ACTN</name>
<feature type="region of interest" description="Disordered" evidence="12">
    <location>
        <begin position="22"/>
        <end position="59"/>
    </location>
</feature>
<dbReference type="GO" id="GO:0005524">
    <property type="term" value="F:ATP binding"/>
    <property type="evidence" value="ECO:0007669"/>
    <property type="project" value="UniProtKB-UniRule"/>
</dbReference>
<comment type="similarity">
    <text evidence="11">Belongs to the DisA family.</text>
</comment>
<dbReference type="GO" id="GO:0003677">
    <property type="term" value="F:DNA binding"/>
    <property type="evidence" value="ECO:0007669"/>
    <property type="project" value="UniProtKB-UniRule"/>
</dbReference>
<dbReference type="Gene3D" id="3.40.1700.10">
    <property type="entry name" value="DNA integrity scanning protein, DisA, N-terminal domain"/>
    <property type="match status" value="1"/>
</dbReference>
<evidence type="ECO:0000313" key="14">
    <source>
        <dbReference type="EMBL" id="SDZ66223.1"/>
    </source>
</evidence>
<keyword evidence="9 11" id="KW-0238">DNA-binding</keyword>
<keyword evidence="6 11" id="KW-0227">DNA damage</keyword>
<sequence>MGAPAPNRDRSEFMTVRRLLPVPFDRDPNKTAGASLPGRAGVAGAPQQRAVGSAPTGPVPAGSVAADPLRANLALMAPGTALRDGLERILRGRTGALIVLGHDNVVEEICTGGFSLDVEFSATRLRELCKMDGAVVLSSDGTRIVRAAVHLMPDPSIPSEESGTRHRTAERVAKQTGFPVISVSQSMRIIGLYVAGHRHVLDDSAAILSRANQALATLERYKMRLDEVSGTLSALEIEDLVTVRDAVAVVQRLEMVRRIADEISGYVVELGTDGRLLALQLDELMAGVDADRTLVIRDYLPSGRRARTLDEGLVELDLLSSAELIDLVAVAKAIGYPGASDALDAAVSPRGFRLLAKVPRLPGTVVDRLVDHFGSLQRLLGATVEDLQAVDGVGDARARGVREGLSRLAEASILERYV</sequence>
<comment type="subunit">
    <text evidence="11">Homooctamer.</text>
</comment>
<accession>A0A1H3UUX8</accession>
<evidence type="ECO:0000256" key="2">
    <source>
        <dbReference type="ARBA" id="ARBA00001946"/>
    </source>
</evidence>
<dbReference type="EMBL" id="FNQB01000006">
    <property type="protein sequence ID" value="SDZ66223.1"/>
    <property type="molecule type" value="Genomic_DNA"/>
</dbReference>
<evidence type="ECO:0000313" key="15">
    <source>
        <dbReference type="Proteomes" id="UP000199632"/>
    </source>
</evidence>
<dbReference type="EC" id="2.7.7.85" evidence="11"/>
<proteinExistence type="inferred from homology"/>
<evidence type="ECO:0000259" key="13">
    <source>
        <dbReference type="PROSITE" id="PS51794"/>
    </source>
</evidence>
<evidence type="ECO:0000256" key="12">
    <source>
        <dbReference type="SAM" id="MobiDB-lite"/>
    </source>
</evidence>
<dbReference type="InterPro" id="IPR050338">
    <property type="entry name" value="DisA"/>
</dbReference>
<gene>
    <name evidence="11" type="primary">disA</name>
    <name evidence="14" type="ORF">SAMN05421684_8131</name>
</gene>
<evidence type="ECO:0000256" key="7">
    <source>
        <dbReference type="ARBA" id="ARBA00022840"/>
    </source>
</evidence>
<feature type="binding site" evidence="11">
    <location>
        <begin position="164"/>
        <end position="168"/>
    </location>
    <ligand>
        <name>ATP</name>
        <dbReference type="ChEBI" id="CHEBI:30616"/>
    </ligand>
</feature>
<dbReference type="Gene3D" id="1.20.1260.110">
    <property type="entry name" value="DNA integrity scanning linker region"/>
    <property type="match status" value="1"/>
</dbReference>
<keyword evidence="10 11" id="KW-0234">DNA repair</keyword>
<keyword evidence="4 11" id="KW-0548">Nucleotidyltransferase</keyword>
<reference evidence="15" key="1">
    <citation type="submission" date="2016-10" db="EMBL/GenBank/DDBJ databases">
        <authorList>
            <person name="Varghese N."/>
            <person name="Submissions S."/>
        </authorList>
    </citation>
    <scope>NUCLEOTIDE SEQUENCE [LARGE SCALE GENOMIC DNA]</scope>
    <source>
        <strain evidence="15">DSM 44718</strain>
    </source>
</reference>
<evidence type="ECO:0000256" key="6">
    <source>
        <dbReference type="ARBA" id="ARBA00022763"/>
    </source>
</evidence>
<dbReference type="Pfam" id="PF10635">
    <property type="entry name" value="DisA-linker"/>
    <property type="match status" value="1"/>
</dbReference>
<dbReference type="GO" id="GO:0004016">
    <property type="term" value="F:adenylate cyclase activity"/>
    <property type="evidence" value="ECO:0007669"/>
    <property type="project" value="TreeGrafter"/>
</dbReference>
<evidence type="ECO:0000256" key="11">
    <source>
        <dbReference type="HAMAP-Rule" id="MF_01438"/>
    </source>
</evidence>
<evidence type="ECO:0000256" key="10">
    <source>
        <dbReference type="ARBA" id="ARBA00023204"/>
    </source>
</evidence>
<dbReference type="Pfam" id="PF02457">
    <property type="entry name" value="DAC"/>
    <property type="match status" value="1"/>
</dbReference>
<dbReference type="PANTHER" id="PTHR34185:SF3">
    <property type="entry name" value="DNA INTEGRITY SCANNING PROTEIN DISA"/>
    <property type="match status" value="1"/>
</dbReference>
<organism evidence="14 15">
    <name type="scientific">Asanoa ishikariensis</name>
    <dbReference type="NCBI Taxonomy" id="137265"/>
    <lineage>
        <taxon>Bacteria</taxon>
        <taxon>Bacillati</taxon>
        <taxon>Actinomycetota</taxon>
        <taxon>Actinomycetes</taxon>
        <taxon>Micromonosporales</taxon>
        <taxon>Micromonosporaceae</taxon>
        <taxon>Asanoa</taxon>
    </lineage>
</organism>
<dbReference type="InterPro" id="IPR023763">
    <property type="entry name" value="DNA_integrity_scanning_protein"/>
</dbReference>
<feature type="binding site" evidence="11">
    <location>
        <position position="151"/>
    </location>
    <ligand>
        <name>ATP</name>
        <dbReference type="ChEBI" id="CHEBI:30616"/>
    </ligand>
</feature>
<evidence type="ECO:0000256" key="5">
    <source>
        <dbReference type="ARBA" id="ARBA00022741"/>
    </source>
</evidence>
<dbReference type="SUPFAM" id="SSF143597">
    <property type="entry name" value="YojJ-like"/>
    <property type="match status" value="1"/>
</dbReference>
<protein>
    <recommendedName>
        <fullName evidence="11">DNA integrity scanning protein DisA</fullName>
    </recommendedName>
    <alternativeName>
        <fullName evidence="11">Cyclic di-AMP synthase</fullName>
        <shortName evidence="11">c-di-AMP synthase</shortName>
    </alternativeName>
    <alternativeName>
        <fullName evidence="11">Diadenylate cyclase</fullName>
        <ecNumber evidence="11">2.7.7.85</ecNumber>
    </alternativeName>
</protein>
<keyword evidence="3 11" id="KW-0808">Transferase</keyword>
<evidence type="ECO:0000256" key="8">
    <source>
        <dbReference type="ARBA" id="ARBA00022842"/>
    </source>
</evidence>
<dbReference type="InterPro" id="IPR010994">
    <property type="entry name" value="RuvA_2-like"/>
</dbReference>
<feature type="binding site" evidence="11">
    <location>
        <position position="133"/>
    </location>
    <ligand>
        <name>ATP</name>
        <dbReference type="ChEBI" id="CHEBI:30616"/>
    </ligand>
</feature>